<organism evidence="8 9">
    <name type="scientific">Candidatus Faecivivens stercoripullorum</name>
    <dbReference type="NCBI Taxonomy" id="2840805"/>
    <lineage>
        <taxon>Bacteria</taxon>
        <taxon>Bacillati</taxon>
        <taxon>Bacillota</taxon>
        <taxon>Clostridia</taxon>
        <taxon>Eubacteriales</taxon>
        <taxon>Oscillospiraceae</taxon>
        <taxon>Oscillospiraceae incertae sedis</taxon>
        <taxon>Candidatus Faecivivens</taxon>
    </lineage>
</organism>
<dbReference type="InterPro" id="IPR013785">
    <property type="entry name" value="Aldolase_TIM"/>
</dbReference>
<evidence type="ECO:0000313" key="9">
    <source>
        <dbReference type="Proteomes" id="UP000824160"/>
    </source>
</evidence>
<evidence type="ECO:0000256" key="5">
    <source>
        <dbReference type="PIRSR" id="PIRSR004762-1"/>
    </source>
</evidence>
<evidence type="ECO:0000313" key="8">
    <source>
        <dbReference type="EMBL" id="HIT94827.1"/>
    </source>
</evidence>
<dbReference type="SFLD" id="SFLDS00029">
    <property type="entry name" value="Radical_SAM"/>
    <property type="match status" value="1"/>
</dbReference>
<dbReference type="GO" id="GO:0051539">
    <property type="term" value="F:4 iron, 4 sulfur cluster binding"/>
    <property type="evidence" value="ECO:0007669"/>
    <property type="project" value="UniProtKB-KW"/>
</dbReference>
<dbReference type="NCBIfam" id="TIGR03956">
    <property type="entry name" value="rSAM_HydE"/>
    <property type="match status" value="1"/>
</dbReference>
<dbReference type="SMART" id="SM00729">
    <property type="entry name" value="Elp3"/>
    <property type="match status" value="1"/>
</dbReference>
<dbReference type="PANTHER" id="PTHR43726:SF1">
    <property type="entry name" value="BIOTIN SYNTHASE"/>
    <property type="match status" value="1"/>
</dbReference>
<feature type="binding site" evidence="5">
    <location>
        <position position="71"/>
    </location>
    <ligand>
        <name>[4Fe-4S] cluster</name>
        <dbReference type="ChEBI" id="CHEBI:49883"/>
        <note>4Fe-4S-S-AdoMet</note>
    </ligand>
</feature>
<feature type="binding site" evidence="5">
    <location>
        <position position="68"/>
    </location>
    <ligand>
        <name>[4Fe-4S] cluster</name>
        <dbReference type="ChEBI" id="CHEBI:49883"/>
        <note>4Fe-4S-S-AdoMet</note>
    </ligand>
</feature>
<keyword evidence="1 5" id="KW-0949">S-adenosyl-L-methionine</keyword>
<dbReference type="InterPro" id="IPR006638">
    <property type="entry name" value="Elp3/MiaA/NifB-like_rSAM"/>
</dbReference>
<comment type="cofactor">
    <cofactor evidence="5">
        <name>[4Fe-4S] cluster</name>
        <dbReference type="ChEBI" id="CHEBI:49883"/>
    </cofactor>
    <text evidence="5">Binds 1 [4Fe-4S] cluster. The cluster is coordinated with 3 cysteines and an exchangeable S-adenosyl-L-methionine.</text>
</comment>
<feature type="domain" description="Radical SAM core" evidence="7">
    <location>
        <begin position="50"/>
        <end position="266"/>
    </location>
</feature>
<dbReference type="CDD" id="cd01335">
    <property type="entry name" value="Radical_SAM"/>
    <property type="match status" value="1"/>
</dbReference>
<dbReference type="Gene3D" id="3.20.20.70">
    <property type="entry name" value="Aldolase class I"/>
    <property type="match status" value="1"/>
</dbReference>
<dbReference type="GO" id="GO:0016740">
    <property type="term" value="F:transferase activity"/>
    <property type="evidence" value="ECO:0007669"/>
    <property type="project" value="TreeGrafter"/>
</dbReference>
<dbReference type="SFLD" id="SFLDG01060">
    <property type="entry name" value="BATS_domain_containing"/>
    <property type="match status" value="1"/>
</dbReference>
<dbReference type="SFLD" id="SFLDF00348">
    <property type="entry name" value="FeFe_hydrogenase_maturase_(Hyd"/>
    <property type="match status" value="1"/>
</dbReference>
<evidence type="ECO:0000256" key="6">
    <source>
        <dbReference type="PIRSR" id="PIRSR004762-2"/>
    </source>
</evidence>
<dbReference type="SFLD" id="SFLDG01082">
    <property type="entry name" value="B12-binding_domain_containing"/>
    <property type="match status" value="1"/>
</dbReference>
<keyword evidence="4 5" id="KW-0411">Iron-sulfur</keyword>
<dbReference type="InterPro" id="IPR007197">
    <property type="entry name" value="rSAM"/>
</dbReference>
<feature type="binding site" evidence="6">
    <location>
        <position position="184"/>
    </location>
    <ligand>
        <name>S-adenosyl-L-methionine</name>
        <dbReference type="ChEBI" id="CHEBI:59789"/>
    </ligand>
</feature>
<reference evidence="8" key="1">
    <citation type="submission" date="2020-10" db="EMBL/GenBank/DDBJ databases">
        <authorList>
            <person name="Gilroy R."/>
        </authorList>
    </citation>
    <scope>NUCLEOTIDE SEQUENCE</scope>
    <source>
        <strain evidence="8">ChiBcec7-5410</strain>
    </source>
</reference>
<keyword evidence="3 5" id="KW-0408">Iron</keyword>
<evidence type="ECO:0000256" key="1">
    <source>
        <dbReference type="ARBA" id="ARBA00022691"/>
    </source>
</evidence>
<dbReference type="Pfam" id="PF04055">
    <property type="entry name" value="Radical_SAM"/>
    <property type="match status" value="1"/>
</dbReference>
<dbReference type="PIRSF" id="PIRSF004762">
    <property type="entry name" value="CHP00423"/>
    <property type="match status" value="1"/>
</dbReference>
<evidence type="ECO:0000256" key="3">
    <source>
        <dbReference type="ARBA" id="ARBA00023004"/>
    </source>
</evidence>
<keyword evidence="2" id="KW-0479">Metal-binding</keyword>
<feature type="binding site" evidence="5">
    <location>
        <position position="64"/>
    </location>
    <ligand>
        <name>[4Fe-4S] cluster</name>
        <dbReference type="ChEBI" id="CHEBI:49883"/>
        <note>4Fe-4S-S-AdoMet</note>
    </ligand>
</feature>
<dbReference type="GO" id="GO:0046872">
    <property type="term" value="F:metal ion binding"/>
    <property type="evidence" value="ECO:0007669"/>
    <property type="project" value="UniProtKB-KW"/>
</dbReference>
<name>A0A9D1KT45_9FIRM</name>
<gene>
    <name evidence="8" type="primary">hydE</name>
    <name evidence="8" type="ORF">IAC43_06545</name>
</gene>
<dbReference type="PANTHER" id="PTHR43726">
    <property type="entry name" value="3-METHYLORNITHINE SYNTHASE"/>
    <property type="match status" value="1"/>
</dbReference>
<dbReference type="SUPFAM" id="SSF102114">
    <property type="entry name" value="Radical SAM enzymes"/>
    <property type="match status" value="1"/>
</dbReference>
<protein>
    <submittedName>
        <fullName evidence="8">[FeFe] hydrogenase H-cluster radical SAM maturase HydE</fullName>
    </submittedName>
</protein>
<dbReference type="EMBL" id="DVLW01000178">
    <property type="protein sequence ID" value="HIT94827.1"/>
    <property type="molecule type" value="Genomic_DNA"/>
</dbReference>
<dbReference type="InterPro" id="IPR024021">
    <property type="entry name" value="FeFe-hyd_HydE_rSAM"/>
</dbReference>
<feature type="binding site" evidence="6">
    <location>
        <position position="139"/>
    </location>
    <ligand>
        <name>(3R)-3-methyl-D-ornithine</name>
        <dbReference type="ChEBI" id="CHEBI:64642"/>
    </ligand>
</feature>
<sequence>MTNRERIDRLEIEKQLPKEDWVQLLSTFTTEDREYAAEKARKISTGIFGKTIYFRGIIEFTNICKNDCYYCGIRRSNDAVSRYRLTLEDILECCQEGYENGYRTFVLQGGEDGWFTDERMEEIVRAIKERYPDCVVTLSIGERSRESYQRLYDAGARRYLLRHETASPVHYAKLHPAVQTLANRMRCLNDLREIGYQVGCGCMVGSPYQTAEDLAEDMLFMGKFRPHMIGIGPFIPHSQTPFRDFEAGSVETTLMMLSLCRIMIPEVLLPATTALGTVRGDGRQEGVLAGCNVIMPNLSPLSVRKKYMLYDNKVGTADSAADGMARLAAQMEAIGYQVVSGRGDSPRMQG</sequence>
<evidence type="ECO:0000256" key="4">
    <source>
        <dbReference type="ARBA" id="ARBA00023014"/>
    </source>
</evidence>
<evidence type="ECO:0000259" key="7">
    <source>
        <dbReference type="PROSITE" id="PS51918"/>
    </source>
</evidence>
<proteinExistence type="predicted"/>
<dbReference type="Proteomes" id="UP000824160">
    <property type="component" value="Unassembled WGS sequence"/>
</dbReference>
<evidence type="ECO:0000256" key="2">
    <source>
        <dbReference type="ARBA" id="ARBA00022723"/>
    </source>
</evidence>
<dbReference type="InterPro" id="IPR034422">
    <property type="entry name" value="HydE/PylB-like"/>
</dbReference>
<comment type="caution">
    <text evidence="8">The sequence shown here is derived from an EMBL/GenBank/DDBJ whole genome shotgun (WGS) entry which is preliminary data.</text>
</comment>
<reference evidence="8" key="2">
    <citation type="journal article" date="2021" name="PeerJ">
        <title>Extensive microbial diversity within the chicken gut microbiome revealed by metagenomics and culture.</title>
        <authorList>
            <person name="Gilroy R."/>
            <person name="Ravi A."/>
            <person name="Getino M."/>
            <person name="Pursley I."/>
            <person name="Horton D.L."/>
            <person name="Alikhan N.F."/>
            <person name="Baker D."/>
            <person name="Gharbi K."/>
            <person name="Hall N."/>
            <person name="Watson M."/>
            <person name="Adriaenssens E.M."/>
            <person name="Foster-Nyarko E."/>
            <person name="Jarju S."/>
            <person name="Secka A."/>
            <person name="Antonio M."/>
            <person name="Oren A."/>
            <person name="Chaudhuri R.R."/>
            <person name="La Ragione R."/>
            <person name="Hildebrand F."/>
            <person name="Pallen M.J."/>
        </authorList>
    </citation>
    <scope>NUCLEOTIDE SEQUENCE</scope>
    <source>
        <strain evidence="8">ChiBcec7-5410</strain>
    </source>
</reference>
<dbReference type="PROSITE" id="PS51918">
    <property type="entry name" value="RADICAL_SAM"/>
    <property type="match status" value="1"/>
</dbReference>
<dbReference type="SFLD" id="SFLDG01280">
    <property type="entry name" value="HydE/PylB-like"/>
    <property type="match status" value="1"/>
</dbReference>
<accession>A0A9D1KT45</accession>
<feature type="binding site" evidence="6">
    <location>
        <position position="164"/>
    </location>
    <ligand>
        <name>S-adenosyl-L-methionine</name>
        <dbReference type="ChEBI" id="CHEBI:59789"/>
    </ligand>
</feature>
<keyword evidence="5" id="KW-0004">4Fe-4S</keyword>
<dbReference type="AlphaFoldDB" id="A0A9D1KT45"/>
<dbReference type="InterPro" id="IPR058240">
    <property type="entry name" value="rSAM_sf"/>
</dbReference>